<dbReference type="InterPro" id="IPR014710">
    <property type="entry name" value="RmlC-like_jellyroll"/>
</dbReference>
<feature type="domain" description="Cupin type-2" evidence="2">
    <location>
        <begin position="55"/>
        <end position="125"/>
    </location>
</feature>
<evidence type="ECO:0000259" key="2">
    <source>
        <dbReference type="Pfam" id="PF07883"/>
    </source>
</evidence>
<dbReference type="InterPro" id="IPR013096">
    <property type="entry name" value="Cupin_2"/>
</dbReference>
<dbReference type="Proteomes" id="UP001629214">
    <property type="component" value="Unassembled WGS sequence"/>
</dbReference>
<organism evidence="3 4">
    <name type="scientific">Herbaspirillum rhizosphaerae</name>
    <dbReference type="NCBI Taxonomy" id="346179"/>
    <lineage>
        <taxon>Bacteria</taxon>
        <taxon>Pseudomonadati</taxon>
        <taxon>Pseudomonadota</taxon>
        <taxon>Betaproteobacteria</taxon>
        <taxon>Burkholderiales</taxon>
        <taxon>Oxalobacteraceae</taxon>
        <taxon>Herbaspirillum</taxon>
    </lineage>
</organism>
<dbReference type="CDD" id="cd02234">
    <property type="entry name" value="cupin_BLR7677-like"/>
    <property type="match status" value="1"/>
</dbReference>
<proteinExistence type="predicted"/>
<evidence type="ECO:0000313" key="4">
    <source>
        <dbReference type="Proteomes" id="UP001629214"/>
    </source>
</evidence>
<accession>A0ABW8Z9L5</accession>
<dbReference type="RefSeq" id="WP_408168702.1">
    <property type="nucleotide sequence ID" value="NZ_JAQQFR010000009.1"/>
</dbReference>
<dbReference type="Pfam" id="PF07883">
    <property type="entry name" value="Cupin_2"/>
    <property type="match status" value="1"/>
</dbReference>
<reference evidence="3 4" key="1">
    <citation type="journal article" date="2024" name="Chem. Sci.">
        <title>Discovery of megapolipeptins by genome mining of a Burkholderiales bacteria collection.</title>
        <authorList>
            <person name="Paulo B.S."/>
            <person name="Recchia M.J.J."/>
            <person name="Lee S."/>
            <person name="Fergusson C.H."/>
            <person name="Romanowski S.B."/>
            <person name="Hernandez A."/>
            <person name="Krull N."/>
            <person name="Liu D.Y."/>
            <person name="Cavanagh H."/>
            <person name="Bos A."/>
            <person name="Gray C.A."/>
            <person name="Murphy B.T."/>
            <person name="Linington R.G."/>
            <person name="Eustaquio A.S."/>
        </authorList>
    </citation>
    <scope>NUCLEOTIDE SEQUENCE [LARGE SCALE GENOMIC DNA]</scope>
    <source>
        <strain evidence="3 4">RL21-008-BIB-B</strain>
    </source>
</reference>
<keyword evidence="4" id="KW-1185">Reference proteome</keyword>
<feature type="signal peptide" evidence="1">
    <location>
        <begin position="1"/>
        <end position="24"/>
    </location>
</feature>
<evidence type="ECO:0000313" key="3">
    <source>
        <dbReference type="EMBL" id="MFL9879636.1"/>
    </source>
</evidence>
<dbReference type="EMBL" id="JAQQFR010000009">
    <property type="protein sequence ID" value="MFL9879636.1"/>
    <property type="molecule type" value="Genomic_DNA"/>
</dbReference>
<protein>
    <submittedName>
        <fullName evidence="3">Cupin domain-containing protein</fullName>
    </submittedName>
</protein>
<dbReference type="SUPFAM" id="SSF51182">
    <property type="entry name" value="RmlC-like cupins"/>
    <property type="match status" value="1"/>
</dbReference>
<dbReference type="Gene3D" id="2.60.120.10">
    <property type="entry name" value="Jelly Rolls"/>
    <property type="match status" value="1"/>
</dbReference>
<evidence type="ECO:0000256" key="1">
    <source>
        <dbReference type="SAM" id="SignalP"/>
    </source>
</evidence>
<dbReference type="PANTHER" id="PTHR38599:SF1">
    <property type="entry name" value="CUPIN DOMAIN PROTEIN (AFU_ORTHOLOGUE AFUA_3G13620)"/>
    <property type="match status" value="1"/>
</dbReference>
<gene>
    <name evidence="3" type="ORF">PQR63_14650</name>
</gene>
<dbReference type="PANTHER" id="PTHR38599">
    <property type="entry name" value="CUPIN DOMAIN PROTEIN (AFU_ORTHOLOGUE AFUA_3G13620)"/>
    <property type="match status" value="1"/>
</dbReference>
<keyword evidence="1" id="KW-0732">Signal</keyword>
<feature type="chain" id="PRO_5046599355" evidence="1">
    <location>
        <begin position="25"/>
        <end position="140"/>
    </location>
</feature>
<dbReference type="InterPro" id="IPR011051">
    <property type="entry name" value="RmlC_Cupin_sf"/>
</dbReference>
<comment type="caution">
    <text evidence="3">The sequence shown here is derived from an EMBL/GenBank/DDBJ whole genome shotgun (WGS) entry which is preliminary data.</text>
</comment>
<sequence length="140" mass="14657">MRFIFTAKSALLVALLAMAAGAGAHDGKHGDEVVTPLQHQTLSDDAPGKSGVMAVVAYGPGESSVAHRHPGSIFAYVLEGEVVSQLQGGATVTYKAGESWYEAPNTPHLVSRNPSATKPAKLLVWSLVQDGQPLTVPLEK</sequence>
<name>A0ABW8Z9L5_9BURK</name>